<evidence type="ECO:0000313" key="2">
    <source>
        <dbReference type="EMBL" id="TKD06347.1"/>
    </source>
</evidence>
<dbReference type="Proteomes" id="UP000309215">
    <property type="component" value="Unassembled WGS sequence"/>
</dbReference>
<evidence type="ECO:0000313" key="3">
    <source>
        <dbReference type="Proteomes" id="UP000309215"/>
    </source>
</evidence>
<dbReference type="AlphaFoldDB" id="A0A4U1JAK5"/>
<proteinExistence type="predicted"/>
<feature type="region of interest" description="Disordered" evidence="1">
    <location>
        <begin position="128"/>
        <end position="158"/>
    </location>
</feature>
<reference evidence="2 3" key="1">
    <citation type="submission" date="2019-04" db="EMBL/GenBank/DDBJ databases">
        <authorList>
            <person name="Li Y."/>
            <person name="Wang J."/>
        </authorList>
    </citation>
    <scope>NUCLEOTIDE SEQUENCE [LARGE SCALE GENOMIC DNA]</scope>
    <source>
        <strain evidence="2 3">DSM 14668</strain>
    </source>
</reference>
<protein>
    <submittedName>
        <fullName evidence="2">Uncharacterized protein</fullName>
    </submittedName>
</protein>
<gene>
    <name evidence="2" type="ORF">E8A74_20745</name>
</gene>
<evidence type="ECO:0000256" key="1">
    <source>
        <dbReference type="SAM" id="MobiDB-lite"/>
    </source>
</evidence>
<keyword evidence="3" id="KW-1185">Reference proteome</keyword>
<comment type="caution">
    <text evidence="2">The sequence shown here is derived from an EMBL/GenBank/DDBJ whole genome shotgun (WGS) entry which is preliminary data.</text>
</comment>
<dbReference type="EMBL" id="SSMQ01000020">
    <property type="protein sequence ID" value="TKD06347.1"/>
    <property type="molecule type" value="Genomic_DNA"/>
</dbReference>
<organism evidence="2 3">
    <name type="scientific">Polyangium fumosum</name>
    <dbReference type="NCBI Taxonomy" id="889272"/>
    <lineage>
        <taxon>Bacteria</taxon>
        <taxon>Pseudomonadati</taxon>
        <taxon>Myxococcota</taxon>
        <taxon>Polyangia</taxon>
        <taxon>Polyangiales</taxon>
        <taxon>Polyangiaceae</taxon>
        <taxon>Polyangium</taxon>
    </lineage>
</organism>
<name>A0A4U1JAK5_9BACT</name>
<sequence>MATLPQQLAQLVAAGPKRTIYAYRREDGSVPALEFLEKLDHGAKARFAIHFQSFCQEGHLPFKYYHAWNGKRNKEADGLSCFKDNQSQSRIPCFADGAQGIIVLTHGFGGKKEDDVDPREIKMAARIKADYEQRKSKYPPQGPSGKPNLKQLPGGKRK</sequence>
<accession>A0A4U1JAK5</accession>